<evidence type="ECO:0000256" key="3">
    <source>
        <dbReference type="ARBA" id="ARBA00022475"/>
    </source>
</evidence>
<evidence type="ECO:0000313" key="12">
    <source>
        <dbReference type="Proteomes" id="UP001190925"/>
    </source>
</evidence>
<evidence type="ECO:0000259" key="9">
    <source>
        <dbReference type="Pfam" id="PF21082"/>
    </source>
</evidence>
<evidence type="ECO:0000313" key="11">
    <source>
        <dbReference type="EMBL" id="RYC72998.1"/>
    </source>
</evidence>
<keyword evidence="5 7" id="KW-1133">Transmembrane helix</keyword>
<dbReference type="RefSeq" id="WP_129718530.1">
    <property type="nucleotide sequence ID" value="NZ_PRLK01000001.1"/>
</dbReference>
<dbReference type="SUPFAM" id="SSF82689">
    <property type="entry name" value="Mechanosensitive channel protein MscS (YggB), C-terminal domain"/>
    <property type="match status" value="1"/>
</dbReference>
<dbReference type="Pfam" id="PF21082">
    <property type="entry name" value="MS_channel_3rd"/>
    <property type="match status" value="1"/>
</dbReference>
<feature type="transmembrane region" description="Helical" evidence="7">
    <location>
        <begin position="72"/>
        <end position="93"/>
    </location>
</feature>
<comment type="similarity">
    <text evidence="2">Belongs to the MscS (TC 1.A.23) family.</text>
</comment>
<feature type="transmembrane region" description="Helical" evidence="7">
    <location>
        <begin position="21"/>
        <end position="46"/>
    </location>
</feature>
<organism evidence="11 12">
    <name type="scientific">Candidatus Nanogingivalis gingivitcus</name>
    <dbReference type="NCBI Taxonomy" id="2171992"/>
    <lineage>
        <taxon>Bacteria</taxon>
        <taxon>Candidatus Saccharimonadota</taxon>
        <taxon>Candidatus Nanosyncoccalia</taxon>
        <taxon>Candidatus Nanogingivales</taxon>
        <taxon>Candidatus Nanogingivalaceae</taxon>
        <taxon>Candidatus Nanogingivalis</taxon>
    </lineage>
</organism>
<dbReference type="Gene3D" id="3.30.70.100">
    <property type="match status" value="1"/>
</dbReference>
<protein>
    <submittedName>
        <fullName evidence="11">MscS family protein YfkC</fullName>
    </submittedName>
</protein>
<dbReference type="Pfam" id="PF21088">
    <property type="entry name" value="MS_channel_1st"/>
    <property type="match status" value="1"/>
</dbReference>
<dbReference type="PANTHER" id="PTHR30460:SF0">
    <property type="entry name" value="MODERATE CONDUCTANCE MECHANOSENSITIVE CHANNEL YBIO"/>
    <property type="match status" value="1"/>
</dbReference>
<evidence type="ECO:0000256" key="1">
    <source>
        <dbReference type="ARBA" id="ARBA00004651"/>
    </source>
</evidence>
<evidence type="ECO:0000256" key="4">
    <source>
        <dbReference type="ARBA" id="ARBA00022692"/>
    </source>
</evidence>
<feature type="domain" description="Mechanosensitive ion channel transmembrane helices 2/3" evidence="10">
    <location>
        <begin position="76"/>
        <end position="116"/>
    </location>
</feature>
<dbReference type="InterPro" id="IPR010920">
    <property type="entry name" value="LSM_dom_sf"/>
</dbReference>
<dbReference type="Gene3D" id="1.10.287.1260">
    <property type="match status" value="1"/>
</dbReference>
<reference evidence="11 12" key="2">
    <citation type="journal article" date="2020" name="Cell Rep.">
        <title>Acquisition and Adaptation of Ultra-small Parasitic Reduced Genome Bacteria to Mammalian Hosts.</title>
        <authorList>
            <person name="McLean J.S."/>
            <person name="Bor B."/>
            <person name="Kerns K.A."/>
            <person name="Liu Q."/>
            <person name="To T.T."/>
            <person name="Solden L."/>
            <person name="Hendrickson E.L."/>
            <person name="Wrighton K."/>
            <person name="Shi W."/>
            <person name="He X."/>
        </authorList>
    </citation>
    <scope>NUCLEOTIDE SEQUENCE [LARGE SCALE GENOMIC DNA]</scope>
    <source>
        <strain evidence="11 12">TM7_CMJM_G6_1_HOT_870</strain>
    </source>
</reference>
<keyword evidence="12" id="KW-1185">Reference proteome</keyword>
<dbReference type="Proteomes" id="UP001190925">
    <property type="component" value="Unassembled WGS sequence"/>
</dbReference>
<evidence type="ECO:0000256" key="2">
    <source>
        <dbReference type="ARBA" id="ARBA00008017"/>
    </source>
</evidence>
<comment type="subcellular location">
    <subcellularLocation>
        <location evidence="1">Cell membrane</location>
        <topology evidence="1">Multi-pass membrane protein</topology>
    </subcellularLocation>
</comment>
<keyword evidence="4 7" id="KW-0812">Transmembrane</keyword>
<comment type="caution">
    <text evidence="11">The sequence shown here is derived from an EMBL/GenBank/DDBJ whole genome shotgun (WGS) entry which is preliminary data.</text>
</comment>
<dbReference type="InterPro" id="IPR049142">
    <property type="entry name" value="MS_channel_1st"/>
</dbReference>
<dbReference type="SUPFAM" id="SSF82861">
    <property type="entry name" value="Mechanosensitive channel protein MscS (YggB), transmembrane region"/>
    <property type="match status" value="1"/>
</dbReference>
<dbReference type="InterPro" id="IPR011014">
    <property type="entry name" value="MscS_channel_TM-2"/>
</dbReference>
<dbReference type="InterPro" id="IPR006685">
    <property type="entry name" value="MscS_channel_2nd"/>
</dbReference>
<keyword evidence="3" id="KW-1003">Cell membrane</keyword>
<evidence type="ECO:0000256" key="5">
    <source>
        <dbReference type="ARBA" id="ARBA00022989"/>
    </source>
</evidence>
<evidence type="ECO:0000256" key="6">
    <source>
        <dbReference type="ARBA" id="ARBA00023136"/>
    </source>
</evidence>
<accession>A0ABY0FJ96</accession>
<dbReference type="SUPFAM" id="SSF50182">
    <property type="entry name" value="Sm-like ribonucleoproteins"/>
    <property type="match status" value="1"/>
</dbReference>
<feature type="domain" description="Mechanosensitive ion channel MscS" evidence="8">
    <location>
        <begin position="117"/>
        <end position="184"/>
    </location>
</feature>
<dbReference type="Pfam" id="PF00924">
    <property type="entry name" value="MS_channel_2nd"/>
    <property type="match status" value="1"/>
</dbReference>
<evidence type="ECO:0000259" key="8">
    <source>
        <dbReference type="Pfam" id="PF00924"/>
    </source>
</evidence>
<gene>
    <name evidence="11" type="primary">yfkC</name>
    <name evidence="11" type="ORF">G6CMJM_00102</name>
</gene>
<dbReference type="InterPro" id="IPR023408">
    <property type="entry name" value="MscS_beta-dom_sf"/>
</dbReference>
<evidence type="ECO:0000259" key="10">
    <source>
        <dbReference type="Pfam" id="PF21088"/>
    </source>
</evidence>
<dbReference type="PANTHER" id="PTHR30460">
    <property type="entry name" value="MODERATE CONDUCTANCE MECHANOSENSITIVE CHANNEL YBIO"/>
    <property type="match status" value="1"/>
</dbReference>
<dbReference type="InterPro" id="IPR045276">
    <property type="entry name" value="YbiO_bact"/>
</dbReference>
<dbReference type="EMBL" id="PRLK01000001">
    <property type="protein sequence ID" value="RYC72998.1"/>
    <property type="molecule type" value="Genomic_DNA"/>
</dbReference>
<proteinExistence type="inferred from homology"/>
<feature type="domain" description="Mechanosensitive ion channel MscS C-terminal" evidence="9">
    <location>
        <begin position="191"/>
        <end position="279"/>
    </location>
</feature>
<dbReference type="InterPro" id="IPR011066">
    <property type="entry name" value="MscS_channel_C_sf"/>
</dbReference>
<sequence>MLDGVIREIGKFYTSFIKIDILQLSFVMVWTLTASFLSHKIIDIIFHSSKKHFKKGSISEERLKRRQTIGKILKTIIDIGLWAYAIISFLTLIGVDVPSLMTGAGLVGVVIGLGAQNTVRDIVAGIFIVIENQYRVGDSIETMIGGREIAGKVENITLRITQIRDTSGRLHTIRNGASEAITNMSFKYANVNMAFGVSYSTDIDKLEEVINRIGEEMMEREDLKEQIIDPIKFTRINQFLDSSMEIKSVGRVKAGSQWYVAGEFRRLLKEAFDKNDIEIPFPQMVIHDSKEKFPEIALKNKRKAPKNKKTKKIQ</sequence>
<evidence type="ECO:0000256" key="7">
    <source>
        <dbReference type="SAM" id="Phobius"/>
    </source>
</evidence>
<dbReference type="InterPro" id="IPR049278">
    <property type="entry name" value="MS_channel_C"/>
</dbReference>
<name>A0ABY0FJ96_9BACT</name>
<dbReference type="Gene3D" id="2.30.30.60">
    <property type="match status" value="1"/>
</dbReference>
<keyword evidence="6 7" id="KW-0472">Membrane</keyword>
<reference evidence="11 12" key="1">
    <citation type="journal article" date="2018" name="bioRxiv">
        <title>Evidence of independent acquisition and adaption of ultra-small bacteria to human hosts across the highly diverse yet reduced genomes of the phylum Saccharibacteria.</title>
        <authorList>
            <person name="McLean J.S."/>
            <person name="Bor B."/>
            <person name="To T.T."/>
            <person name="Liu Q."/>
            <person name="Kearns K.A."/>
            <person name="Solden L.M."/>
            <person name="Wrighton K.C."/>
            <person name="He X."/>
            <person name="Shi W."/>
        </authorList>
    </citation>
    <scope>NUCLEOTIDE SEQUENCE [LARGE SCALE GENOMIC DNA]</scope>
    <source>
        <strain evidence="11 12">TM7_CMJM_G6_1_HOT_870</strain>
    </source>
</reference>